<evidence type="ECO:0008006" key="4">
    <source>
        <dbReference type="Google" id="ProtNLM"/>
    </source>
</evidence>
<keyword evidence="1" id="KW-0732">Signal</keyword>
<evidence type="ECO:0000313" key="2">
    <source>
        <dbReference type="EMBL" id="GIY71774.1"/>
    </source>
</evidence>
<accession>A0AAV4VPQ2</accession>
<protein>
    <recommendedName>
        <fullName evidence="4">Secreted protein</fullName>
    </recommendedName>
</protein>
<dbReference type="EMBL" id="BPLQ01013385">
    <property type="protein sequence ID" value="GIY71774.1"/>
    <property type="molecule type" value="Genomic_DNA"/>
</dbReference>
<name>A0AAV4VPQ2_9ARAC</name>
<evidence type="ECO:0000256" key="1">
    <source>
        <dbReference type="SAM" id="SignalP"/>
    </source>
</evidence>
<evidence type="ECO:0000313" key="3">
    <source>
        <dbReference type="Proteomes" id="UP001054837"/>
    </source>
</evidence>
<dbReference type="Proteomes" id="UP001054837">
    <property type="component" value="Unassembled WGS sequence"/>
</dbReference>
<sequence>MCCHNHWTVAIFLIFAEWTSNRWFSSSESQPPAVNLVTPEQCQRCPTLCHSQGDVAQKVNSKSTNDTNYVDIVNKSPPSRLPRVRYAENVTRLETQRSFNSIPPELCASPSSVKISTRSGRTYFRI</sequence>
<feature type="chain" id="PRO_5043752808" description="Secreted protein" evidence="1">
    <location>
        <begin position="22"/>
        <end position="126"/>
    </location>
</feature>
<organism evidence="2 3">
    <name type="scientific">Caerostris darwini</name>
    <dbReference type="NCBI Taxonomy" id="1538125"/>
    <lineage>
        <taxon>Eukaryota</taxon>
        <taxon>Metazoa</taxon>
        <taxon>Ecdysozoa</taxon>
        <taxon>Arthropoda</taxon>
        <taxon>Chelicerata</taxon>
        <taxon>Arachnida</taxon>
        <taxon>Araneae</taxon>
        <taxon>Araneomorphae</taxon>
        <taxon>Entelegynae</taxon>
        <taxon>Araneoidea</taxon>
        <taxon>Araneidae</taxon>
        <taxon>Caerostris</taxon>
    </lineage>
</organism>
<feature type="signal peptide" evidence="1">
    <location>
        <begin position="1"/>
        <end position="21"/>
    </location>
</feature>
<comment type="caution">
    <text evidence="2">The sequence shown here is derived from an EMBL/GenBank/DDBJ whole genome shotgun (WGS) entry which is preliminary data.</text>
</comment>
<keyword evidence="3" id="KW-1185">Reference proteome</keyword>
<proteinExistence type="predicted"/>
<dbReference type="AlphaFoldDB" id="A0AAV4VPQ2"/>
<gene>
    <name evidence="2" type="ORF">CDAR_551171</name>
</gene>
<reference evidence="2 3" key="1">
    <citation type="submission" date="2021-06" db="EMBL/GenBank/DDBJ databases">
        <title>Caerostris darwini draft genome.</title>
        <authorList>
            <person name="Kono N."/>
            <person name="Arakawa K."/>
        </authorList>
    </citation>
    <scope>NUCLEOTIDE SEQUENCE [LARGE SCALE GENOMIC DNA]</scope>
</reference>